<keyword evidence="1" id="KW-0489">Methyltransferase</keyword>
<sequence>MARRKLVSDTMVPAGAHSAVVDRRCFSSWLNPVFSESSYESLWSATREIHSISSNRSSPSSTGLDSEPDDADEIDPWERSFGLNWLTRLLSFTIRRISTVTDDDHDWESLSSLVGQVMAQMTGSPDCPAQSFLRRYHFEMSLQENKPGKPDDQIDIQIREGSLSFSAIGSQTWNSAPLLCRRLGREPFKFFPQLRSSTVDHSLADPAPASTNLTRRRRSLKVLELGSGTGLVGLTASQILASILSSLSSMEAIDVEIILTDYHPEVLENLQHNLELNQSRHNLPEGCLSTLVVKALKLDWREPENSELARTGLAGAFDVVLGSDLVYEPEHAVWASEAVRYFLKSEAKNDESLSDAQTTGLGLPRGDPQPSFHLLLPLRPTFTKESEAVHRVFGGSDMNLLLDQTDQIPSTLPIHSCKWELLSTNDHVEKVLQPSNSRPFKIVEYSKEEGVQFGQGCGEYQYLQITWAD</sequence>
<dbReference type="GO" id="GO:0008757">
    <property type="term" value="F:S-adenosylmethionine-dependent methyltransferase activity"/>
    <property type="evidence" value="ECO:0007669"/>
    <property type="project" value="UniProtKB-ARBA"/>
</dbReference>
<evidence type="ECO:0000256" key="3">
    <source>
        <dbReference type="ARBA" id="ARBA00022691"/>
    </source>
</evidence>
<dbReference type="SUPFAM" id="SSF53335">
    <property type="entry name" value="S-adenosyl-L-methionine-dependent methyltransferases"/>
    <property type="match status" value="1"/>
</dbReference>
<reference evidence="7" key="1">
    <citation type="submission" date="2014-03" db="EMBL/GenBank/DDBJ databases">
        <title>The Genome Sequence of Puccinia striiformis f. sp. tritici PST-78.</title>
        <authorList>
            <consortium name="The Broad Institute Genome Sequencing Platform"/>
            <person name="Cuomo C."/>
            <person name="Hulbert S."/>
            <person name="Chen X."/>
            <person name="Walker B."/>
            <person name="Young S.K."/>
            <person name="Zeng Q."/>
            <person name="Gargeya S."/>
            <person name="Fitzgerald M."/>
            <person name="Haas B."/>
            <person name="Abouelleil A."/>
            <person name="Alvarado L."/>
            <person name="Arachchi H.M."/>
            <person name="Berlin A.M."/>
            <person name="Chapman S.B."/>
            <person name="Goldberg J."/>
            <person name="Griggs A."/>
            <person name="Gujja S."/>
            <person name="Hansen M."/>
            <person name="Howarth C."/>
            <person name="Imamovic A."/>
            <person name="Larimer J."/>
            <person name="McCowan C."/>
            <person name="Montmayeur A."/>
            <person name="Murphy C."/>
            <person name="Neiman D."/>
            <person name="Pearson M."/>
            <person name="Priest M."/>
            <person name="Roberts A."/>
            <person name="Saif S."/>
            <person name="Shea T."/>
            <person name="Sisk P."/>
            <person name="Sykes S."/>
            <person name="Wortman J."/>
            <person name="Nusbaum C."/>
            <person name="Birren B."/>
        </authorList>
    </citation>
    <scope>NUCLEOTIDE SEQUENCE [LARGE SCALE GENOMIC DNA]</scope>
    <source>
        <strain evidence="7">race PST-78</strain>
    </source>
</reference>
<evidence type="ECO:0000256" key="5">
    <source>
        <dbReference type="SAM" id="MobiDB-lite"/>
    </source>
</evidence>
<evidence type="ECO:0000256" key="4">
    <source>
        <dbReference type="ARBA" id="ARBA00043988"/>
    </source>
</evidence>
<feature type="compositionally biased region" description="Acidic residues" evidence="5">
    <location>
        <begin position="66"/>
        <end position="75"/>
    </location>
</feature>
<comment type="caution">
    <text evidence="6">The sequence shown here is derived from an EMBL/GenBank/DDBJ whole genome shotgun (WGS) entry which is preliminary data.</text>
</comment>
<dbReference type="STRING" id="1165861.A0A0L0V410"/>
<dbReference type="PANTHER" id="PTHR14614:SF164">
    <property type="entry name" value="HISTONE-ARGININE METHYLTRANSFERASE METTL23"/>
    <property type="match status" value="1"/>
</dbReference>
<keyword evidence="7" id="KW-1185">Reference proteome</keyword>
<dbReference type="GO" id="GO:0005737">
    <property type="term" value="C:cytoplasm"/>
    <property type="evidence" value="ECO:0007669"/>
    <property type="project" value="TreeGrafter"/>
</dbReference>
<dbReference type="GO" id="GO:0032259">
    <property type="term" value="P:methylation"/>
    <property type="evidence" value="ECO:0007669"/>
    <property type="project" value="UniProtKB-KW"/>
</dbReference>
<comment type="similarity">
    <text evidence="4">Belongs to the methyltransferase superfamily. METTL23 family.</text>
</comment>
<dbReference type="PANTHER" id="PTHR14614">
    <property type="entry name" value="HEPATOCELLULAR CARCINOMA-ASSOCIATED ANTIGEN"/>
    <property type="match status" value="1"/>
</dbReference>
<feature type="region of interest" description="Disordered" evidence="5">
    <location>
        <begin position="53"/>
        <end position="75"/>
    </location>
</feature>
<gene>
    <name evidence="6" type="ORF">PSTG_12737</name>
</gene>
<evidence type="ECO:0000313" key="7">
    <source>
        <dbReference type="Proteomes" id="UP000054564"/>
    </source>
</evidence>
<proteinExistence type="inferred from homology"/>
<dbReference type="AlphaFoldDB" id="A0A0L0V410"/>
<evidence type="ECO:0000256" key="2">
    <source>
        <dbReference type="ARBA" id="ARBA00022679"/>
    </source>
</evidence>
<evidence type="ECO:0000313" key="6">
    <source>
        <dbReference type="EMBL" id="KNE93936.1"/>
    </source>
</evidence>
<keyword evidence="2" id="KW-0808">Transferase</keyword>
<dbReference type="Proteomes" id="UP000054564">
    <property type="component" value="Unassembled WGS sequence"/>
</dbReference>
<dbReference type="GO" id="GO:0005634">
    <property type="term" value="C:nucleus"/>
    <property type="evidence" value="ECO:0007669"/>
    <property type="project" value="TreeGrafter"/>
</dbReference>
<keyword evidence="3" id="KW-0949">S-adenosyl-L-methionine</keyword>
<dbReference type="InterPro" id="IPR019410">
    <property type="entry name" value="Methyltransf_16"/>
</dbReference>
<dbReference type="Pfam" id="PF10294">
    <property type="entry name" value="Methyltransf_16"/>
    <property type="match status" value="1"/>
</dbReference>
<dbReference type="InterPro" id="IPR029063">
    <property type="entry name" value="SAM-dependent_MTases_sf"/>
</dbReference>
<accession>A0A0L0V410</accession>
<dbReference type="EMBL" id="AJIL01000127">
    <property type="protein sequence ID" value="KNE93936.1"/>
    <property type="molecule type" value="Genomic_DNA"/>
</dbReference>
<name>A0A0L0V410_9BASI</name>
<dbReference type="Gene3D" id="3.40.50.150">
    <property type="entry name" value="Vaccinia Virus protein VP39"/>
    <property type="match status" value="1"/>
</dbReference>
<dbReference type="OrthoDB" id="433955at2759"/>
<protein>
    <submittedName>
        <fullName evidence="6">Uncharacterized protein</fullName>
    </submittedName>
</protein>
<evidence type="ECO:0000256" key="1">
    <source>
        <dbReference type="ARBA" id="ARBA00022603"/>
    </source>
</evidence>
<organism evidence="6 7">
    <name type="scientific">Puccinia striiformis f. sp. tritici PST-78</name>
    <dbReference type="NCBI Taxonomy" id="1165861"/>
    <lineage>
        <taxon>Eukaryota</taxon>
        <taxon>Fungi</taxon>
        <taxon>Dikarya</taxon>
        <taxon>Basidiomycota</taxon>
        <taxon>Pucciniomycotina</taxon>
        <taxon>Pucciniomycetes</taxon>
        <taxon>Pucciniales</taxon>
        <taxon>Pucciniaceae</taxon>
        <taxon>Puccinia</taxon>
    </lineage>
</organism>